<protein>
    <submittedName>
        <fullName evidence="2">Uncharacterized protein</fullName>
    </submittedName>
</protein>
<gene>
    <name evidence="2" type="ORF">A2Y62_00085</name>
</gene>
<comment type="caution">
    <text evidence="2">The sequence shown here is derived from an EMBL/GenBank/DDBJ whole genome shotgun (WGS) entry which is preliminary data.</text>
</comment>
<name>A0A1F5V7U7_9BACT</name>
<keyword evidence="1" id="KW-0472">Membrane</keyword>
<dbReference type="AlphaFoldDB" id="A0A1F5V7U7"/>
<dbReference type="Proteomes" id="UP000178943">
    <property type="component" value="Unassembled WGS sequence"/>
</dbReference>
<sequence>MRNRKKGIGPLSTLSDRYSEQVKNKNKTMLFASTPKECMEFPIFYPLFPAPTTLTYSYHIILSYYAHIICLTICKISIILVYLQDKLLEKEVFSYAHYEIKTFKIYGSLGSL</sequence>
<evidence type="ECO:0000256" key="1">
    <source>
        <dbReference type="SAM" id="Phobius"/>
    </source>
</evidence>
<organism evidence="2 3">
    <name type="scientific">Candidatus Fischerbacteria bacterium RBG_13_37_8</name>
    <dbReference type="NCBI Taxonomy" id="1817863"/>
    <lineage>
        <taxon>Bacteria</taxon>
        <taxon>Candidatus Fischeribacteriota</taxon>
    </lineage>
</organism>
<proteinExistence type="predicted"/>
<reference evidence="2 3" key="1">
    <citation type="journal article" date="2016" name="Nat. Commun.">
        <title>Thousands of microbial genomes shed light on interconnected biogeochemical processes in an aquifer system.</title>
        <authorList>
            <person name="Anantharaman K."/>
            <person name="Brown C.T."/>
            <person name="Hug L.A."/>
            <person name="Sharon I."/>
            <person name="Castelle C.J."/>
            <person name="Probst A.J."/>
            <person name="Thomas B.C."/>
            <person name="Singh A."/>
            <person name="Wilkins M.J."/>
            <person name="Karaoz U."/>
            <person name="Brodie E.L."/>
            <person name="Williams K.H."/>
            <person name="Hubbard S.S."/>
            <person name="Banfield J.F."/>
        </authorList>
    </citation>
    <scope>NUCLEOTIDE SEQUENCE [LARGE SCALE GENOMIC DNA]</scope>
</reference>
<keyword evidence="1" id="KW-0812">Transmembrane</keyword>
<evidence type="ECO:0000313" key="2">
    <source>
        <dbReference type="EMBL" id="OGF59378.1"/>
    </source>
</evidence>
<keyword evidence="1" id="KW-1133">Transmembrane helix</keyword>
<dbReference type="STRING" id="1817863.A2Y62_00085"/>
<dbReference type="EMBL" id="MFGW01000216">
    <property type="protein sequence ID" value="OGF59378.1"/>
    <property type="molecule type" value="Genomic_DNA"/>
</dbReference>
<feature type="transmembrane region" description="Helical" evidence="1">
    <location>
        <begin position="64"/>
        <end position="83"/>
    </location>
</feature>
<evidence type="ECO:0000313" key="3">
    <source>
        <dbReference type="Proteomes" id="UP000178943"/>
    </source>
</evidence>
<accession>A0A1F5V7U7</accession>